<reference evidence="2" key="2">
    <citation type="submission" date="2019-10" db="EMBL/GenBank/DDBJ databases">
        <title>A de novo genome assembly of a pear dwarfing rootstock.</title>
        <authorList>
            <person name="Wang F."/>
            <person name="Wang J."/>
            <person name="Li S."/>
            <person name="Zhang Y."/>
            <person name="Fang M."/>
            <person name="Ma L."/>
            <person name="Zhao Y."/>
            <person name="Jiang S."/>
        </authorList>
    </citation>
    <scope>NUCLEOTIDE SEQUENCE [LARGE SCALE GENOMIC DNA]</scope>
</reference>
<dbReference type="Proteomes" id="UP000327157">
    <property type="component" value="Chromosome 11"/>
</dbReference>
<gene>
    <name evidence="1" type="ORF">D8674_005049</name>
</gene>
<sequence length="98" mass="11103">MYKYLRLAAKYGYFQLWTFYSWKLWSAYDTGRSGQYQTYLKLGSPTEYKSRELAFGSQVSCATSTTPIASGGNAVPGISEPGRLIFRFDSETLRPETS</sequence>
<reference evidence="1 2" key="3">
    <citation type="submission" date="2019-11" db="EMBL/GenBank/DDBJ databases">
        <title>A de novo genome assembly of a pear dwarfing rootstock.</title>
        <authorList>
            <person name="Wang F."/>
            <person name="Wang J."/>
            <person name="Li S."/>
            <person name="Zhang Y."/>
            <person name="Fang M."/>
            <person name="Ma L."/>
            <person name="Zhao Y."/>
            <person name="Jiang S."/>
        </authorList>
    </citation>
    <scope>NUCLEOTIDE SEQUENCE [LARGE SCALE GENOMIC DNA]</scope>
    <source>
        <strain evidence="1">S2</strain>
        <tissue evidence="1">Leaf</tissue>
    </source>
</reference>
<reference evidence="1 2" key="1">
    <citation type="submission" date="2019-09" db="EMBL/GenBank/DDBJ databases">
        <authorList>
            <person name="Ou C."/>
        </authorList>
    </citation>
    <scope>NUCLEOTIDE SEQUENCE [LARGE SCALE GENOMIC DNA]</scope>
    <source>
        <strain evidence="1">S2</strain>
        <tissue evidence="1">Leaf</tissue>
    </source>
</reference>
<accession>A0A5N5FVZ1</accession>
<evidence type="ECO:0000313" key="2">
    <source>
        <dbReference type="Proteomes" id="UP000327157"/>
    </source>
</evidence>
<protein>
    <submittedName>
        <fullName evidence="1">NF-kappa-B-activating protein-like</fullName>
    </submittedName>
</protein>
<dbReference type="EMBL" id="SMOL01000559">
    <property type="protein sequence ID" value="KAB2605332.1"/>
    <property type="molecule type" value="Genomic_DNA"/>
</dbReference>
<name>A0A5N5FVZ1_9ROSA</name>
<organism evidence="1 2">
    <name type="scientific">Pyrus ussuriensis x Pyrus communis</name>
    <dbReference type="NCBI Taxonomy" id="2448454"/>
    <lineage>
        <taxon>Eukaryota</taxon>
        <taxon>Viridiplantae</taxon>
        <taxon>Streptophyta</taxon>
        <taxon>Embryophyta</taxon>
        <taxon>Tracheophyta</taxon>
        <taxon>Spermatophyta</taxon>
        <taxon>Magnoliopsida</taxon>
        <taxon>eudicotyledons</taxon>
        <taxon>Gunneridae</taxon>
        <taxon>Pentapetalae</taxon>
        <taxon>rosids</taxon>
        <taxon>fabids</taxon>
        <taxon>Rosales</taxon>
        <taxon>Rosaceae</taxon>
        <taxon>Amygdaloideae</taxon>
        <taxon>Maleae</taxon>
        <taxon>Pyrus</taxon>
    </lineage>
</organism>
<comment type="caution">
    <text evidence="1">The sequence shown here is derived from an EMBL/GenBank/DDBJ whole genome shotgun (WGS) entry which is preliminary data.</text>
</comment>
<keyword evidence="2" id="KW-1185">Reference proteome</keyword>
<evidence type="ECO:0000313" key="1">
    <source>
        <dbReference type="EMBL" id="KAB2605332.1"/>
    </source>
</evidence>
<proteinExistence type="predicted"/>
<dbReference type="AlphaFoldDB" id="A0A5N5FVZ1"/>